<feature type="transmembrane region" description="Helical" evidence="2">
    <location>
        <begin position="137"/>
        <end position="159"/>
    </location>
</feature>
<feature type="transmembrane region" description="Helical" evidence="2">
    <location>
        <begin position="190"/>
        <end position="209"/>
    </location>
</feature>
<evidence type="ECO:0000313" key="4">
    <source>
        <dbReference type="Proteomes" id="UP000503349"/>
    </source>
</evidence>
<keyword evidence="2" id="KW-0472">Membrane</keyword>
<feature type="region of interest" description="Disordered" evidence="1">
    <location>
        <begin position="90"/>
        <end position="114"/>
    </location>
</feature>
<keyword evidence="2" id="KW-0812">Transmembrane</keyword>
<dbReference type="Gene3D" id="2.60.40.10">
    <property type="entry name" value="Immunoglobulins"/>
    <property type="match status" value="1"/>
</dbReference>
<keyword evidence="2" id="KW-1133">Transmembrane helix</keyword>
<sequence>MNTGPCLCLCLCCSDHRLVLKFSENPVMTGSDVTLYCVKQTKGDAVKAYFYFNETKLVSDPKIVFIIHKVQHSNEGFYSCATGAYGKSPESWLRVRDPPTTSDPHTTTSSTTSDPQTTALYTATAFNNTDVSASSSVIIIVVIVLCSLVLLILVMSGCLQLCRKQRGQTQNGTRLSLTQLTGPGPGLRRLLAGWTSLSLLCCLTVLPAAGQLMDSVDL</sequence>
<proteinExistence type="predicted"/>
<accession>A0A6G1Q7C9</accession>
<evidence type="ECO:0000256" key="1">
    <source>
        <dbReference type="SAM" id="MobiDB-lite"/>
    </source>
</evidence>
<dbReference type="Proteomes" id="UP000503349">
    <property type="component" value="Chromosome 13"/>
</dbReference>
<keyword evidence="4" id="KW-1185">Reference proteome</keyword>
<evidence type="ECO:0008006" key="5">
    <source>
        <dbReference type="Google" id="ProtNLM"/>
    </source>
</evidence>
<dbReference type="EMBL" id="CM015724">
    <property type="protein sequence ID" value="KAF3698417.1"/>
    <property type="molecule type" value="Genomic_DNA"/>
</dbReference>
<protein>
    <recommendedName>
        <fullName evidence="5">Immunoglobulin subtype domain-containing protein</fullName>
    </recommendedName>
</protein>
<dbReference type="InterPro" id="IPR013783">
    <property type="entry name" value="Ig-like_fold"/>
</dbReference>
<dbReference type="AlphaFoldDB" id="A0A6G1Q7C9"/>
<evidence type="ECO:0000313" key="3">
    <source>
        <dbReference type="EMBL" id="KAF3698417.1"/>
    </source>
</evidence>
<name>A0A6G1Q7C9_CHAAH</name>
<dbReference type="SUPFAM" id="SSF48726">
    <property type="entry name" value="Immunoglobulin"/>
    <property type="match status" value="1"/>
</dbReference>
<organism evidence="3 4">
    <name type="scientific">Channa argus</name>
    <name type="common">Northern snakehead</name>
    <name type="synonym">Ophicephalus argus</name>
    <dbReference type="NCBI Taxonomy" id="215402"/>
    <lineage>
        <taxon>Eukaryota</taxon>
        <taxon>Metazoa</taxon>
        <taxon>Chordata</taxon>
        <taxon>Craniata</taxon>
        <taxon>Vertebrata</taxon>
        <taxon>Euteleostomi</taxon>
        <taxon>Actinopterygii</taxon>
        <taxon>Neopterygii</taxon>
        <taxon>Teleostei</taxon>
        <taxon>Neoteleostei</taxon>
        <taxon>Acanthomorphata</taxon>
        <taxon>Anabantaria</taxon>
        <taxon>Anabantiformes</taxon>
        <taxon>Channoidei</taxon>
        <taxon>Channidae</taxon>
        <taxon>Channa</taxon>
    </lineage>
</organism>
<dbReference type="InterPro" id="IPR036179">
    <property type="entry name" value="Ig-like_dom_sf"/>
</dbReference>
<gene>
    <name evidence="3" type="ORF">EXN66_Car014098</name>
</gene>
<feature type="compositionally biased region" description="Low complexity" evidence="1">
    <location>
        <begin position="98"/>
        <end position="114"/>
    </location>
</feature>
<reference evidence="3 4" key="1">
    <citation type="submission" date="2019-02" db="EMBL/GenBank/DDBJ databases">
        <title>Opniocepnalus argus genome.</title>
        <authorList>
            <person name="Zhou C."/>
            <person name="Xiao S."/>
        </authorList>
    </citation>
    <scope>NUCLEOTIDE SEQUENCE [LARGE SCALE GENOMIC DNA]</scope>
    <source>
        <strain evidence="3">OARG1902GOOAL</strain>
        <tissue evidence="3">Muscle</tissue>
    </source>
</reference>
<reference evidence="4" key="2">
    <citation type="submission" date="2019-02" db="EMBL/GenBank/DDBJ databases">
        <title>Opniocepnalus argus Var Kimnra genome.</title>
        <authorList>
            <person name="Zhou C."/>
            <person name="Xiao S."/>
        </authorList>
    </citation>
    <scope>NUCLEOTIDE SEQUENCE [LARGE SCALE GENOMIC DNA]</scope>
</reference>
<evidence type="ECO:0000256" key="2">
    <source>
        <dbReference type="SAM" id="Phobius"/>
    </source>
</evidence>